<protein>
    <submittedName>
        <fullName evidence="2">Uncharacterized protein</fullName>
    </submittedName>
</protein>
<dbReference type="InterPro" id="IPR049971">
    <property type="entry name" value="CLC_0170-like"/>
</dbReference>
<dbReference type="RefSeq" id="WP_216478445.1">
    <property type="nucleotide sequence ID" value="NZ_JAHLQJ010000006.1"/>
</dbReference>
<reference evidence="2 3" key="1">
    <citation type="submission" date="2021-06" db="EMBL/GenBank/DDBJ databases">
        <authorList>
            <person name="Sun Q."/>
            <person name="Li D."/>
        </authorList>
    </citation>
    <scope>NUCLEOTIDE SEQUENCE [LARGE SCALE GENOMIC DNA]</scope>
    <source>
        <strain evidence="2 3">MSJ-6</strain>
    </source>
</reference>
<dbReference type="Proteomes" id="UP000743001">
    <property type="component" value="Unassembled WGS sequence"/>
</dbReference>
<organism evidence="2 3">
    <name type="scientific">Paenibacillus brevis</name>
    <dbReference type="NCBI Taxonomy" id="2841508"/>
    <lineage>
        <taxon>Bacteria</taxon>
        <taxon>Bacillati</taxon>
        <taxon>Bacillota</taxon>
        <taxon>Bacilli</taxon>
        <taxon>Bacillales</taxon>
        <taxon>Paenibacillaceae</taxon>
        <taxon>Paenibacillus</taxon>
    </lineage>
</organism>
<name>A0ABS6FNU8_9BACL</name>
<dbReference type="EMBL" id="JAHLQJ010000006">
    <property type="protein sequence ID" value="MBU5671885.1"/>
    <property type="molecule type" value="Genomic_DNA"/>
</dbReference>
<keyword evidence="1" id="KW-0472">Membrane</keyword>
<accession>A0ABS6FNU8</accession>
<sequence>MLRIIFSAAMLFLVSGAMLLLLDRKVYQVSRRAREQKISSLLGWFNLSAALILLGIFLWKH</sequence>
<keyword evidence="1" id="KW-1133">Transmembrane helix</keyword>
<dbReference type="NCBIfam" id="NF042414">
    <property type="entry name" value="CLC_0170_fam"/>
    <property type="match status" value="1"/>
</dbReference>
<evidence type="ECO:0000256" key="1">
    <source>
        <dbReference type="SAM" id="Phobius"/>
    </source>
</evidence>
<proteinExistence type="predicted"/>
<gene>
    <name evidence="2" type="ORF">KQJ23_08630</name>
</gene>
<keyword evidence="3" id="KW-1185">Reference proteome</keyword>
<evidence type="ECO:0000313" key="3">
    <source>
        <dbReference type="Proteomes" id="UP000743001"/>
    </source>
</evidence>
<evidence type="ECO:0000313" key="2">
    <source>
        <dbReference type="EMBL" id="MBU5671885.1"/>
    </source>
</evidence>
<feature type="transmembrane region" description="Helical" evidence="1">
    <location>
        <begin position="6"/>
        <end position="22"/>
    </location>
</feature>
<keyword evidence="1" id="KW-0812">Transmembrane</keyword>
<comment type="caution">
    <text evidence="2">The sequence shown here is derived from an EMBL/GenBank/DDBJ whole genome shotgun (WGS) entry which is preliminary data.</text>
</comment>
<feature type="transmembrane region" description="Helical" evidence="1">
    <location>
        <begin position="42"/>
        <end position="59"/>
    </location>
</feature>